<sequence>MRIVISFPISFENRNADTKKALNINSTSNFLHYVCYEYPASDPSLFRIAAGAGALFLSNGGKIEEGDCGEPYDSLQYDFNRDWCLQAEGRIRAMVWYLRKSRSGVAPAFLRLVFRDCSIEGCDSSVLLDEADGVDSEKMSLPSESLNRFYVINIIKEDLEEIFPGVVSYSDTLALAAREGVVLAGGPFYPLHTGRRDSRLALADIATFELPLPNADLPETLASFASRGFDLRETVTFLDAHGIGVIHCIFFKSHLCNFGRINESLDPGFLNLLRSKCRNVHSGSAVLVNCRLRTQIL</sequence>
<comment type="similarity">
    <text evidence="12">Belongs to the peroxidase family. Classical plant (class III) peroxidase subfamily.</text>
</comment>
<feature type="binding site" evidence="8">
    <location>
        <position position="211"/>
    </location>
    <ligand>
        <name>substrate</name>
    </ligand>
</feature>
<dbReference type="PRINTS" id="PR00461">
    <property type="entry name" value="PLPEROXIDASE"/>
</dbReference>
<evidence type="ECO:0000256" key="8">
    <source>
        <dbReference type="PIRSR" id="PIRSR600823-2"/>
    </source>
</evidence>
<dbReference type="GO" id="GO:0140825">
    <property type="term" value="F:lactoperoxidase activity"/>
    <property type="evidence" value="ECO:0007669"/>
    <property type="project" value="UniProtKB-EC"/>
</dbReference>
<evidence type="ECO:0000256" key="11">
    <source>
        <dbReference type="PIRSR" id="PIRSR600823-5"/>
    </source>
</evidence>
<dbReference type="Proteomes" id="UP000030687">
    <property type="component" value="Unassembled WGS sequence"/>
</dbReference>
<comment type="cofactor">
    <cofactor evidence="9 12">
        <name>Ca(2+)</name>
        <dbReference type="ChEBI" id="CHEBI:29108"/>
    </cofactor>
    <text evidence="9 12">Binds 2 calcium ions per subunit.</text>
</comment>
<keyword evidence="15" id="KW-1185">Reference proteome</keyword>
<dbReference type="Gene3D" id="1.10.520.10">
    <property type="match status" value="1"/>
</dbReference>
<dbReference type="InParanoid" id="V4SIS9"/>
<dbReference type="eggNOG" id="ENOG502QSS8">
    <property type="taxonomic scope" value="Eukaryota"/>
</dbReference>
<dbReference type="GO" id="GO:0005576">
    <property type="term" value="C:extracellular region"/>
    <property type="evidence" value="ECO:0007669"/>
    <property type="project" value="UniProtKB-SubCell"/>
</dbReference>
<comment type="cofactor">
    <cofactor evidence="9 12">
        <name>heme b</name>
        <dbReference type="ChEBI" id="CHEBI:60344"/>
    </cofactor>
    <text evidence="9 12">Binds 1 heme b (iron(II)-protoporphyrin IX) group per subunit.</text>
</comment>
<feature type="disulfide bond" evidence="11">
    <location>
        <begin position="117"/>
        <end position="122"/>
    </location>
</feature>
<feature type="binding site" description="axial binding residue" evidence="9">
    <location>
        <position position="241"/>
    </location>
    <ligand>
        <name>heme b</name>
        <dbReference type="ChEBI" id="CHEBI:60344"/>
    </ligand>
    <ligandPart>
        <name>Fe</name>
        <dbReference type="ChEBI" id="CHEBI:18248"/>
    </ligandPart>
</feature>
<feature type="binding site" evidence="9">
    <location>
        <position position="121"/>
    </location>
    <ligand>
        <name>Ca(2+)</name>
        <dbReference type="ChEBI" id="CHEBI:29108"/>
        <label>1</label>
    </ligand>
</feature>
<dbReference type="InterPro" id="IPR010255">
    <property type="entry name" value="Haem_peroxidase_sf"/>
</dbReference>
<evidence type="ECO:0000256" key="6">
    <source>
        <dbReference type="ARBA" id="ARBA00023002"/>
    </source>
</evidence>
<gene>
    <name evidence="14" type="ORF">CICLE_v10026177mg</name>
</gene>
<keyword evidence="12" id="KW-0376">Hydrogen peroxide</keyword>
<evidence type="ECO:0000313" key="15">
    <source>
        <dbReference type="Proteomes" id="UP000030687"/>
    </source>
</evidence>
<feature type="binding site" evidence="9">
    <location>
        <position position="116"/>
    </location>
    <ligand>
        <name>Ca(2+)</name>
        <dbReference type="ChEBI" id="CHEBI:29108"/>
        <label>1</label>
    </ligand>
</feature>
<evidence type="ECO:0000256" key="10">
    <source>
        <dbReference type="PIRSR" id="PIRSR600823-4"/>
    </source>
</evidence>
<accession>V4SIS9</accession>
<dbReference type="STRING" id="85681.V4SIS9"/>
<dbReference type="FunCoup" id="V4SIS9">
    <property type="interactions" value="86"/>
</dbReference>
<evidence type="ECO:0000256" key="3">
    <source>
        <dbReference type="ARBA" id="ARBA00022559"/>
    </source>
</evidence>
<dbReference type="Gene3D" id="1.10.420.10">
    <property type="entry name" value="Peroxidase, domain 2"/>
    <property type="match status" value="1"/>
</dbReference>
<evidence type="ECO:0000259" key="13">
    <source>
        <dbReference type="PROSITE" id="PS50873"/>
    </source>
</evidence>
<keyword evidence="11" id="KW-1015">Disulfide bond</keyword>
<evidence type="ECO:0000256" key="5">
    <source>
        <dbReference type="ARBA" id="ARBA00022723"/>
    </source>
</evidence>
<dbReference type="OrthoDB" id="2113341at2759"/>
<protein>
    <recommendedName>
        <fullName evidence="2 12">Peroxidase</fullName>
        <ecNumber evidence="2 12">1.11.1.7</ecNumber>
    </recommendedName>
</protein>
<dbReference type="SUPFAM" id="SSF48113">
    <property type="entry name" value="Heme-dependent peroxidases"/>
    <property type="match status" value="1"/>
</dbReference>
<comment type="subcellular location">
    <subcellularLocation>
        <location evidence="12">Secreted</location>
    </subcellularLocation>
</comment>
<comment type="catalytic activity">
    <reaction evidence="1 12">
        <text>2 a phenolic donor + H2O2 = 2 a phenolic radical donor + 2 H2O</text>
        <dbReference type="Rhea" id="RHEA:56136"/>
        <dbReference type="ChEBI" id="CHEBI:15377"/>
        <dbReference type="ChEBI" id="CHEBI:16240"/>
        <dbReference type="ChEBI" id="CHEBI:139520"/>
        <dbReference type="ChEBI" id="CHEBI:139521"/>
        <dbReference type="EC" id="1.11.1.7"/>
    </reaction>
</comment>
<keyword evidence="4 12" id="KW-0349">Heme</keyword>
<organism evidence="14 15">
    <name type="scientific">Citrus clementina</name>
    <name type="common">Clementine</name>
    <name type="synonym">Citrus deliciosa x Citrus sinensis</name>
    <dbReference type="NCBI Taxonomy" id="85681"/>
    <lineage>
        <taxon>Eukaryota</taxon>
        <taxon>Viridiplantae</taxon>
        <taxon>Streptophyta</taxon>
        <taxon>Embryophyta</taxon>
        <taxon>Tracheophyta</taxon>
        <taxon>Spermatophyta</taxon>
        <taxon>Magnoliopsida</taxon>
        <taxon>eudicotyledons</taxon>
        <taxon>Gunneridae</taxon>
        <taxon>Pentapetalae</taxon>
        <taxon>rosids</taxon>
        <taxon>malvids</taxon>
        <taxon>Sapindales</taxon>
        <taxon>Rutaceae</taxon>
        <taxon>Aurantioideae</taxon>
        <taxon>Citrus</taxon>
    </lineage>
</organism>
<dbReference type="GO" id="GO:0006979">
    <property type="term" value="P:response to oxidative stress"/>
    <property type="evidence" value="ECO:0007669"/>
    <property type="project" value="UniProtKB-UniRule"/>
</dbReference>
<feature type="binding site" evidence="9">
    <location>
        <position position="125"/>
    </location>
    <ligand>
        <name>Ca(2+)</name>
        <dbReference type="ChEBI" id="CHEBI:29108"/>
        <label>1</label>
    </ligand>
</feature>
<feature type="domain" description="Plant heme peroxidase family profile" evidence="13">
    <location>
        <begin position="74"/>
        <end position="297"/>
    </location>
</feature>
<dbReference type="PROSITE" id="PS50873">
    <property type="entry name" value="PEROXIDASE_4"/>
    <property type="match status" value="1"/>
</dbReference>
<feature type="binding site" evidence="9">
    <location>
        <position position="123"/>
    </location>
    <ligand>
        <name>Ca(2+)</name>
        <dbReference type="ChEBI" id="CHEBI:29108"/>
        <label>1</label>
    </ligand>
</feature>
<dbReference type="Pfam" id="PF00141">
    <property type="entry name" value="peroxidase"/>
    <property type="match status" value="1"/>
</dbReference>
<dbReference type="KEGG" id="cic:CICLE_v10026177mg"/>
<dbReference type="PRINTS" id="PR00458">
    <property type="entry name" value="PEROXIDASE"/>
</dbReference>
<evidence type="ECO:0000256" key="1">
    <source>
        <dbReference type="ARBA" id="ARBA00000189"/>
    </source>
</evidence>
<dbReference type="AlphaFoldDB" id="V4SIS9"/>
<comment type="function">
    <text evidence="12">Removal of H(2)O(2), oxidation of toxic reductants, biosynthesis and degradation of lignin, suberization, auxin catabolism, response to environmental stresses such as wounding, pathogen attack and oxidative stress.</text>
</comment>
<keyword evidence="3 12" id="KW-0575">Peroxidase</keyword>
<keyword evidence="7 9" id="KW-0408">Iron</keyword>
<evidence type="ECO:0000256" key="7">
    <source>
        <dbReference type="ARBA" id="ARBA00023004"/>
    </source>
</evidence>
<dbReference type="InterPro" id="IPR000823">
    <property type="entry name" value="Peroxidase_pln"/>
</dbReference>
<dbReference type="EMBL" id="KI536925">
    <property type="protein sequence ID" value="ESR40542.1"/>
    <property type="molecule type" value="Genomic_DNA"/>
</dbReference>
<evidence type="ECO:0000256" key="9">
    <source>
        <dbReference type="PIRSR" id="PIRSR600823-3"/>
    </source>
</evidence>
<evidence type="ECO:0000256" key="4">
    <source>
        <dbReference type="ARBA" id="ARBA00022617"/>
    </source>
</evidence>
<keyword evidence="9 12" id="KW-0106">Calcium</keyword>
<dbReference type="Gramene" id="ESR40542">
    <property type="protein sequence ID" value="ESR40542"/>
    <property type="gene ID" value="CICLE_v10026177mg"/>
</dbReference>
<dbReference type="InterPro" id="IPR002016">
    <property type="entry name" value="Haem_peroxidase"/>
</dbReference>
<reference evidence="14 15" key="1">
    <citation type="submission" date="2013-10" db="EMBL/GenBank/DDBJ databases">
        <authorList>
            <consortium name="International Citrus Genome Consortium"/>
            <person name="Jenkins J."/>
            <person name="Schmutz J."/>
            <person name="Prochnik S."/>
            <person name="Rokhsar D."/>
            <person name="Gmitter F."/>
            <person name="Ollitrault P."/>
            <person name="Machado M."/>
            <person name="Talon M."/>
            <person name="Wincker P."/>
            <person name="Jaillon O."/>
            <person name="Morgante M."/>
        </authorList>
    </citation>
    <scope>NUCLEOTIDE SEQUENCE</scope>
    <source>
        <strain evidence="15">cv. Clemenules</strain>
    </source>
</reference>
<keyword evidence="5 9" id="KW-0479">Metal-binding</keyword>
<feature type="binding site" evidence="9">
    <location>
        <position position="137"/>
    </location>
    <ligand>
        <name>Ca(2+)</name>
        <dbReference type="ChEBI" id="CHEBI:29108"/>
        <label>1</label>
    </ligand>
</feature>
<dbReference type="EC" id="1.11.1.7" evidence="2 12"/>
<evidence type="ECO:0000313" key="14">
    <source>
        <dbReference type="EMBL" id="ESR40542.1"/>
    </source>
</evidence>
<feature type="site" description="Transition state stabilizer" evidence="10">
    <location>
        <position position="111"/>
    </location>
</feature>
<dbReference type="GO" id="GO:0020037">
    <property type="term" value="F:heme binding"/>
    <property type="evidence" value="ECO:0007669"/>
    <property type="project" value="UniProtKB-UniRule"/>
</dbReference>
<dbReference type="GO" id="GO:0046872">
    <property type="term" value="F:metal ion binding"/>
    <property type="evidence" value="ECO:0007669"/>
    <property type="project" value="UniProtKB-UniRule"/>
</dbReference>
<evidence type="ECO:0000256" key="12">
    <source>
        <dbReference type="RuleBase" id="RU362060"/>
    </source>
</evidence>
<dbReference type="GO" id="GO:0042744">
    <property type="term" value="P:hydrogen peroxide catabolic process"/>
    <property type="evidence" value="ECO:0007669"/>
    <property type="project" value="UniProtKB-KW"/>
</dbReference>
<evidence type="ECO:0000256" key="2">
    <source>
        <dbReference type="ARBA" id="ARBA00012313"/>
    </source>
</evidence>
<proteinExistence type="inferred from homology"/>
<feature type="disulfide bond" evidence="11">
    <location>
        <begin position="248"/>
        <end position="277"/>
    </location>
</feature>
<keyword evidence="12" id="KW-0964">Secreted</keyword>
<name>V4SIS9_CITCL</name>
<keyword evidence="6 12" id="KW-0560">Oxidoreductase</keyword>
<dbReference type="PANTHER" id="PTHR31235">
    <property type="entry name" value="PEROXIDASE 25-RELATED"/>
    <property type="match status" value="1"/>
</dbReference>